<dbReference type="FunFam" id="2.60.40.10:FF:000032">
    <property type="entry name" value="palladin isoform X1"/>
    <property type="match status" value="1"/>
</dbReference>
<evidence type="ECO:0000256" key="10">
    <source>
        <dbReference type="PIRSR" id="PIRSR000615-2"/>
    </source>
</evidence>
<dbReference type="GO" id="GO:0004713">
    <property type="term" value="F:protein tyrosine kinase activity"/>
    <property type="evidence" value="ECO:0007669"/>
    <property type="project" value="InterPro"/>
</dbReference>
<dbReference type="InterPro" id="IPR013783">
    <property type="entry name" value="Ig-like_fold"/>
</dbReference>
<feature type="transmembrane region" description="Helical" evidence="12">
    <location>
        <begin position="722"/>
        <end position="743"/>
    </location>
</feature>
<keyword evidence="10" id="KW-0067">ATP-binding</keyword>
<feature type="active site" description="Proton acceptor" evidence="9">
    <location>
        <position position="960"/>
    </location>
</feature>
<dbReference type="InterPro" id="IPR001245">
    <property type="entry name" value="Ser-Thr/Tyr_kinase_cat_dom"/>
</dbReference>
<dbReference type="CDD" id="cd00099">
    <property type="entry name" value="IgV"/>
    <property type="match status" value="1"/>
</dbReference>
<dbReference type="Gene3D" id="2.60.40.10">
    <property type="entry name" value="Immunoglobulins"/>
    <property type="match status" value="7"/>
</dbReference>
<dbReference type="Pfam" id="PF07714">
    <property type="entry name" value="PK_Tyr_Ser-Thr"/>
    <property type="match status" value="1"/>
</dbReference>
<dbReference type="InterPro" id="IPR003598">
    <property type="entry name" value="Ig_sub2"/>
</dbReference>
<dbReference type="GO" id="GO:0008046">
    <property type="term" value="F:axon guidance receptor activity"/>
    <property type="evidence" value="ECO:0007669"/>
    <property type="project" value="TreeGrafter"/>
</dbReference>
<dbReference type="GO" id="GO:0005524">
    <property type="term" value="F:ATP binding"/>
    <property type="evidence" value="ECO:0007669"/>
    <property type="project" value="UniProtKB-KW"/>
</dbReference>
<gene>
    <name evidence="16" type="primary">RvY_06548-1</name>
    <name evidence="16" type="synonym">RvY_06548.1</name>
    <name evidence="16" type="ORF">RvY_06548</name>
</gene>
<evidence type="ECO:0000256" key="3">
    <source>
        <dbReference type="ARBA" id="ARBA00022989"/>
    </source>
</evidence>
<feature type="binding site" evidence="10">
    <location>
        <position position="964"/>
    </location>
    <ligand>
        <name>ATP</name>
        <dbReference type="ChEBI" id="CHEBI:30616"/>
    </ligand>
</feature>
<dbReference type="PROSITE" id="PS50011">
    <property type="entry name" value="PROTEIN_KINASE_DOM"/>
    <property type="match status" value="1"/>
</dbReference>
<evidence type="ECO:0000256" key="13">
    <source>
        <dbReference type="SAM" id="SignalP"/>
    </source>
</evidence>
<keyword evidence="3 12" id="KW-1133">Transmembrane helix</keyword>
<comment type="caution">
    <text evidence="16">The sequence shown here is derived from an EMBL/GenBank/DDBJ whole genome shotgun (WGS) entry which is preliminary data.</text>
</comment>
<dbReference type="PIRSF" id="PIRSF000615">
    <property type="entry name" value="TyrPK_CSF1-R"/>
    <property type="match status" value="1"/>
</dbReference>
<dbReference type="InterPro" id="IPR003599">
    <property type="entry name" value="Ig_sub"/>
</dbReference>
<dbReference type="STRING" id="947166.A0A1D1V8J7"/>
<dbReference type="InterPro" id="IPR008266">
    <property type="entry name" value="Tyr_kinase_AS"/>
</dbReference>
<feature type="domain" description="Ig-like" evidence="15">
    <location>
        <begin position="548"/>
        <end position="613"/>
    </location>
</feature>
<dbReference type="GO" id="GO:0005886">
    <property type="term" value="C:plasma membrane"/>
    <property type="evidence" value="ECO:0007669"/>
    <property type="project" value="TreeGrafter"/>
</dbReference>
<feature type="domain" description="Ig-like" evidence="15">
    <location>
        <begin position="42"/>
        <end position="117"/>
    </location>
</feature>
<dbReference type="PANTHER" id="PTHR45080">
    <property type="entry name" value="CONTACTIN 5"/>
    <property type="match status" value="1"/>
</dbReference>
<sequence length="1101" mass="122850">MNDLFKWLFILGSSWLYVCNLVHSYDDFYFTQHPRFPENVVEGQRLVVNCQVDDATSIVYHWQQNGRNIDNTLRRCQNGSSLVFEIVHRQRDVGEYQCTAFNTSSGHSVSSFTAQLSVGWIGQDAKVAVVSPKNVKEIHEGNSLTLNCIIEGSKYHVTWYKNSVRVSLDERIQVDTVQQTLNIKALSVSDDGVYSCEVALLANDKASTAAAATATVVSTKNFALIIARANTPTIRIVPQDIIVNRGAPAQLDCAYDGAVRVEWFNQEDSPMRNSSGKNQNHVLFPNGTLYFRSVGANRDAGLYRCVPLVEEGTEGREATSGGYIAYVKVAVKPEVDSSSIIPQPTKDDKYVVRAGSALEVYCRPKNHETVNPPPIVTWLNSHKEKISDSPFLFIGQMQTNQAGQYSCRVENGFGNPEHAINVVVTVMPVISQEPSDVRVEEGKTFRMSCGFKGSAGSLTNITWQRVTTSINGHFQRIATSSRIQISNQDASMSYLQVLRAQADDDNGVYRCQVTTLGFDPVFSENATVFIRERLKFTTKPINQHFELNSKAKIHCRAHASEDVTIQWACENGTRLPSHVRWNKNGTLVFDTVKKTDEGWYNCTASTTKEKPISVSIKVDVGVSPKFTVRPKNHTAIIGEMVVLDCQAVGDPMPALHWDKDGKDNITELGRWKMMGNGSLVLENAKPGDRGRYGCIAGNKGGFAREEIELDVQEMPSSVTQTLTLTISCAAGYILFVVVLIVYCKRSRSKKREPESSAMTAVSTSQVTLQPNAYAYSTPESQSLLPKILSHPPSLIYSPRTAHSSHLYEKNPSGSDPASSAYSSAANSCTISRRNLVNPRKLGKGWFGEVCLADTADAVFSVVLVKVLESRDEEVYKAFKTEFSMFQKLDHENVIRSIGLCPPSSMNKDLWAVYEHSRAGDLKYFVQSNAKLITKEHLINFAHQIATGMEYLSRHRYTHRDLATRNCIVDLPDGLNPIVKVGNLSVTSQGLNDEDYFLYRNRRIPLRWMPGEAVSEDEYSVKSDVWSFGVSLFELLTYCQVQPYEGFADTEVFRLLTDEEPLPALVNRDFAHLEKALIVECTQINAKDRPTFSEILSRWNLS</sequence>
<dbReference type="EMBL" id="BDGG01000003">
    <property type="protein sequence ID" value="GAU94838.1"/>
    <property type="molecule type" value="Genomic_DNA"/>
</dbReference>
<feature type="domain" description="Ig-like" evidence="15">
    <location>
        <begin position="624"/>
        <end position="710"/>
    </location>
</feature>
<keyword evidence="5" id="KW-1015">Disulfide bond</keyword>
<feature type="chain" id="PRO_5008898152" description="Receptor protein-tyrosine kinase" evidence="13">
    <location>
        <begin position="25"/>
        <end position="1101"/>
    </location>
</feature>
<dbReference type="PROSITE" id="PS50835">
    <property type="entry name" value="IG_LIKE"/>
    <property type="match status" value="7"/>
</dbReference>
<keyword evidence="7" id="KW-0325">Glycoprotein</keyword>
<reference evidence="16 17" key="1">
    <citation type="journal article" date="2016" name="Nat. Commun.">
        <title>Extremotolerant tardigrade genome and improved radiotolerance of human cultured cells by tardigrade-unique protein.</title>
        <authorList>
            <person name="Hashimoto T."/>
            <person name="Horikawa D.D."/>
            <person name="Saito Y."/>
            <person name="Kuwahara H."/>
            <person name="Kozuka-Hata H."/>
            <person name="Shin-I T."/>
            <person name="Minakuchi Y."/>
            <person name="Ohishi K."/>
            <person name="Motoyama A."/>
            <person name="Aizu T."/>
            <person name="Enomoto A."/>
            <person name="Kondo K."/>
            <person name="Tanaka S."/>
            <person name="Hara Y."/>
            <person name="Koshikawa S."/>
            <person name="Sagara H."/>
            <person name="Miura T."/>
            <person name="Yokobori S."/>
            <person name="Miyagawa K."/>
            <person name="Suzuki Y."/>
            <person name="Kubo T."/>
            <person name="Oyama M."/>
            <person name="Kohara Y."/>
            <person name="Fujiyama A."/>
            <person name="Arakawa K."/>
            <person name="Katayama T."/>
            <person name="Toyoda A."/>
            <person name="Kunieda T."/>
        </authorList>
    </citation>
    <scope>NUCLEOTIDE SEQUENCE [LARGE SCALE GENOMIC DNA]</scope>
    <source>
        <strain evidence="16 17">YOKOZUNA-1</strain>
    </source>
</reference>
<keyword evidence="4 12" id="KW-0472">Membrane</keyword>
<dbReference type="InterPro" id="IPR000719">
    <property type="entry name" value="Prot_kinase_dom"/>
</dbReference>
<keyword evidence="10" id="KW-0547">Nucleotide-binding</keyword>
<keyword evidence="8" id="KW-0393">Immunoglobulin domain</keyword>
<name>A0A1D1V8J7_RAMVA</name>
<dbReference type="OrthoDB" id="2413561at2759"/>
<dbReference type="SMART" id="SM00219">
    <property type="entry name" value="TyrKc"/>
    <property type="match status" value="1"/>
</dbReference>
<dbReference type="Pfam" id="PF13927">
    <property type="entry name" value="Ig_3"/>
    <property type="match status" value="3"/>
</dbReference>
<evidence type="ECO:0000256" key="1">
    <source>
        <dbReference type="ARBA" id="ARBA00004167"/>
    </source>
</evidence>
<dbReference type="AlphaFoldDB" id="A0A1D1V8J7"/>
<proteinExistence type="predicted"/>
<dbReference type="GO" id="GO:0046872">
    <property type="term" value="F:metal ion binding"/>
    <property type="evidence" value="ECO:0007669"/>
    <property type="project" value="UniProtKB-KW"/>
</dbReference>
<evidence type="ECO:0000313" key="17">
    <source>
        <dbReference type="Proteomes" id="UP000186922"/>
    </source>
</evidence>
<dbReference type="SMART" id="SM00408">
    <property type="entry name" value="IGc2"/>
    <property type="match status" value="7"/>
</dbReference>
<dbReference type="GO" id="GO:0043025">
    <property type="term" value="C:neuronal cell body"/>
    <property type="evidence" value="ECO:0007669"/>
    <property type="project" value="TreeGrafter"/>
</dbReference>
<evidence type="ECO:0000256" key="5">
    <source>
        <dbReference type="ARBA" id="ARBA00023157"/>
    </source>
</evidence>
<feature type="domain" description="Ig-like" evidence="15">
    <location>
        <begin position="428"/>
        <end position="529"/>
    </location>
</feature>
<keyword evidence="11" id="KW-0460">Magnesium</keyword>
<keyword evidence="6" id="KW-0675">Receptor</keyword>
<dbReference type="InterPro" id="IPR036179">
    <property type="entry name" value="Ig-like_dom_sf"/>
</dbReference>
<dbReference type="Proteomes" id="UP000186922">
    <property type="component" value="Unassembled WGS sequence"/>
</dbReference>
<evidence type="ECO:0000256" key="11">
    <source>
        <dbReference type="PIRSR" id="PIRSR000615-3"/>
    </source>
</evidence>
<dbReference type="GO" id="GO:0007156">
    <property type="term" value="P:homophilic cell adhesion via plasma membrane adhesion molecules"/>
    <property type="evidence" value="ECO:0007669"/>
    <property type="project" value="TreeGrafter"/>
</dbReference>
<evidence type="ECO:0000259" key="15">
    <source>
        <dbReference type="PROSITE" id="PS50835"/>
    </source>
</evidence>
<protein>
    <recommendedName>
        <fullName evidence="18">Receptor protein-tyrosine kinase</fullName>
    </recommendedName>
</protein>
<dbReference type="PANTHER" id="PTHR45080:SF21">
    <property type="entry name" value="INACTIVE TYROSINE-PROTEIN KINASE 7"/>
    <property type="match status" value="1"/>
</dbReference>
<dbReference type="InterPro" id="IPR050958">
    <property type="entry name" value="Cell_Adh-Cytoskel_Orgn"/>
</dbReference>
<keyword evidence="2 12" id="KW-0812">Transmembrane</keyword>
<dbReference type="InterPro" id="IPR013098">
    <property type="entry name" value="Ig_I-set"/>
</dbReference>
<evidence type="ECO:0000259" key="14">
    <source>
        <dbReference type="PROSITE" id="PS50011"/>
    </source>
</evidence>
<dbReference type="Pfam" id="PF07679">
    <property type="entry name" value="I-set"/>
    <property type="match status" value="2"/>
</dbReference>
<feature type="domain" description="Ig-like" evidence="15">
    <location>
        <begin position="333"/>
        <end position="425"/>
    </location>
</feature>
<dbReference type="Gene3D" id="1.10.510.10">
    <property type="entry name" value="Transferase(Phosphotransferase) domain 1"/>
    <property type="match status" value="1"/>
</dbReference>
<dbReference type="InterPro" id="IPR020635">
    <property type="entry name" value="Tyr_kinase_cat_dom"/>
</dbReference>
<accession>A0A1D1V8J7</accession>
<feature type="signal peptide" evidence="13">
    <location>
        <begin position="1"/>
        <end position="24"/>
    </location>
</feature>
<evidence type="ECO:0000256" key="7">
    <source>
        <dbReference type="ARBA" id="ARBA00023180"/>
    </source>
</evidence>
<dbReference type="InterPro" id="IPR007110">
    <property type="entry name" value="Ig-like_dom"/>
</dbReference>
<keyword evidence="11" id="KW-0479">Metal-binding</keyword>
<evidence type="ECO:0000256" key="2">
    <source>
        <dbReference type="ARBA" id="ARBA00022692"/>
    </source>
</evidence>
<evidence type="ECO:0000256" key="6">
    <source>
        <dbReference type="ARBA" id="ARBA00023170"/>
    </source>
</evidence>
<evidence type="ECO:0000256" key="8">
    <source>
        <dbReference type="ARBA" id="ARBA00023319"/>
    </source>
</evidence>
<dbReference type="SUPFAM" id="SSF48726">
    <property type="entry name" value="Immunoglobulin"/>
    <property type="match status" value="7"/>
</dbReference>
<dbReference type="PRINTS" id="PR00109">
    <property type="entry name" value="TYRKINASE"/>
</dbReference>
<organism evidence="16 17">
    <name type="scientific">Ramazzottius varieornatus</name>
    <name type="common">Water bear</name>
    <name type="synonym">Tardigrade</name>
    <dbReference type="NCBI Taxonomy" id="947166"/>
    <lineage>
        <taxon>Eukaryota</taxon>
        <taxon>Metazoa</taxon>
        <taxon>Ecdysozoa</taxon>
        <taxon>Tardigrada</taxon>
        <taxon>Eutardigrada</taxon>
        <taxon>Parachela</taxon>
        <taxon>Hypsibioidea</taxon>
        <taxon>Ramazzottiidae</taxon>
        <taxon>Ramazzottius</taxon>
    </lineage>
</organism>
<dbReference type="PROSITE" id="PS00109">
    <property type="entry name" value="PROTEIN_KINASE_TYR"/>
    <property type="match status" value="1"/>
</dbReference>
<feature type="domain" description="Protein kinase" evidence="14">
    <location>
        <begin position="835"/>
        <end position="1101"/>
    </location>
</feature>
<dbReference type="GO" id="GO:0030424">
    <property type="term" value="C:axon"/>
    <property type="evidence" value="ECO:0007669"/>
    <property type="project" value="TreeGrafter"/>
</dbReference>
<dbReference type="SMART" id="SM00409">
    <property type="entry name" value="IG"/>
    <property type="match status" value="7"/>
</dbReference>
<dbReference type="GO" id="GO:0050808">
    <property type="term" value="P:synapse organization"/>
    <property type="evidence" value="ECO:0007669"/>
    <property type="project" value="TreeGrafter"/>
</dbReference>
<feature type="binding site" evidence="11">
    <location>
        <position position="965"/>
    </location>
    <ligand>
        <name>Mg(2+)</name>
        <dbReference type="ChEBI" id="CHEBI:18420"/>
    </ligand>
</feature>
<evidence type="ECO:0008006" key="18">
    <source>
        <dbReference type="Google" id="ProtNLM"/>
    </source>
</evidence>
<feature type="domain" description="Ig-like" evidence="15">
    <location>
        <begin position="125"/>
        <end position="213"/>
    </location>
</feature>
<feature type="domain" description="Ig-like" evidence="15">
    <location>
        <begin position="232"/>
        <end position="305"/>
    </location>
</feature>
<dbReference type="SUPFAM" id="SSF56112">
    <property type="entry name" value="Protein kinase-like (PK-like)"/>
    <property type="match status" value="1"/>
</dbReference>
<dbReference type="InterPro" id="IPR011009">
    <property type="entry name" value="Kinase-like_dom_sf"/>
</dbReference>
<keyword evidence="13" id="KW-0732">Signal</keyword>
<evidence type="ECO:0000313" key="16">
    <source>
        <dbReference type="EMBL" id="GAU94838.1"/>
    </source>
</evidence>
<evidence type="ECO:0000256" key="4">
    <source>
        <dbReference type="ARBA" id="ARBA00023136"/>
    </source>
</evidence>
<evidence type="ECO:0000256" key="12">
    <source>
        <dbReference type="SAM" id="Phobius"/>
    </source>
</evidence>
<keyword evidence="17" id="KW-1185">Reference proteome</keyword>
<evidence type="ECO:0000256" key="9">
    <source>
        <dbReference type="PIRSR" id="PIRSR000615-1"/>
    </source>
</evidence>
<comment type="subcellular location">
    <subcellularLocation>
        <location evidence="1">Membrane</location>
        <topology evidence="1">Single-pass membrane protein</topology>
    </subcellularLocation>
</comment>